<evidence type="ECO:0000313" key="3">
    <source>
        <dbReference type="EMBL" id="GJS64585.1"/>
    </source>
</evidence>
<dbReference type="PANTHER" id="PTHR46148:SF59">
    <property type="entry name" value="NUCLEOTIDYLTRANSFERASE, RIBONUCLEASE H"/>
    <property type="match status" value="1"/>
</dbReference>
<comment type="caution">
    <text evidence="3">The sequence shown here is derived from an EMBL/GenBank/DDBJ whole genome shotgun (WGS) entry which is preliminary data.</text>
</comment>
<proteinExistence type="predicted"/>
<sequence>MEESVVRQLCRLRLEKKSYADKKRKPLKFSVGDYVLLKVSPWKGVVRFGKKGKLAPRFVRPFEIIEKAGPVVYRLDFPEELNGVHDTFHVSNLKKCLADPTLQVPLNEIRVDDKLNFVEEPMEILERDFKKLKRSKISIVKVRWNLKCGPEFTWEREDQMKLKYPHLCSDLNTAYPLPSDTAYPAFCPIQRIHPNRLIRLRMTKVIKGEFEKMKDVKVEDVSLTCDTPLEVFNKEHEADDDMGYDPSDIAFIEWLASKNFNYKTMDHYTMKALWIYWIRGDDEVDLTDKESSDDEDEIAEVFRIDTNIFNYETPLCSAFNEFNYLLKVDPDLLTKDIMGFKTYEDYKDDWIYEWNKDVPWVYDKPWLDNGIWKEPTPVKHTCKPFNYKTGCSEWPTCSWRDDGYCNGGNLPRTYIIGNQLHYQDYEWYEALEDCELKNEALRNKAIMEGFIKDDDDESRSEQIKRWNIYANYDDAYEINHEKEELCEVCESPVCNVRRYMMIKYSFNNDDEYVAIKEDEYDDLTKRGMPSLPRNLSDNGRRMDGD</sequence>
<organism evidence="3 4">
    <name type="scientific">Tanacetum coccineum</name>
    <dbReference type="NCBI Taxonomy" id="301880"/>
    <lineage>
        <taxon>Eukaryota</taxon>
        <taxon>Viridiplantae</taxon>
        <taxon>Streptophyta</taxon>
        <taxon>Embryophyta</taxon>
        <taxon>Tracheophyta</taxon>
        <taxon>Spermatophyta</taxon>
        <taxon>Magnoliopsida</taxon>
        <taxon>eudicotyledons</taxon>
        <taxon>Gunneridae</taxon>
        <taxon>Pentapetalae</taxon>
        <taxon>asterids</taxon>
        <taxon>campanulids</taxon>
        <taxon>Asterales</taxon>
        <taxon>Asteraceae</taxon>
        <taxon>Asteroideae</taxon>
        <taxon>Anthemideae</taxon>
        <taxon>Anthemidinae</taxon>
        <taxon>Tanacetum</taxon>
    </lineage>
</organism>
<accession>A0ABQ4XIA4</accession>
<reference evidence="3" key="1">
    <citation type="journal article" date="2022" name="Int. J. Mol. Sci.">
        <title>Draft Genome of Tanacetum Coccineum: Genomic Comparison of Closely Related Tanacetum-Family Plants.</title>
        <authorList>
            <person name="Yamashiro T."/>
            <person name="Shiraishi A."/>
            <person name="Nakayama K."/>
            <person name="Satake H."/>
        </authorList>
    </citation>
    <scope>NUCLEOTIDE SEQUENCE</scope>
</reference>
<feature type="domain" description="Tf2-1-like SH3-like" evidence="2">
    <location>
        <begin position="32"/>
        <end position="96"/>
    </location>
</feature>
<dbReference type="Pfam" id="PF24626">
    <property type="entry name" value="SH3_Tf2-1"/>
    <property type="match status" value="1"/>
</dbReference>
<protein>
    <recommendedName>
        <fullName evidence="2">Tf2-1-like SH3-like domain-containing protein</fullName>
    </recommendedName>
</protein>
<gene>
    <name evidence="3" type="ORF">Tco_0679149</name>
</gene>
<evidence type="ECO:0000259" key="2">
    <source>
        <dbReference type="Pfam" id="PF24626"/>
    </source>
</evidence>
<keyword evidence="4" id="KW-1185">Reference proteome</keyword>
<feature type="region of interest" description="Disordered" evidence="1">
    <location>
        <begin position="526"/>
        <end position="545"/>
    </location>
</feature>
<dbReference type="InterPro" id="IPR056924">
    <property type="entry name" value="SH3_Tf2-1"/>
</dbReference>
<evidence type="ECO:0000256" key="1">
    <source>
        <dbReference type="SAM" id="MobiDB-lite"/>
    </source>
</evidence>
<evidence type="ECO:0000313" key="4">
    <source>
        <dbReference type="Proteomes" id="UP001151760"/>
    </source>
</evidence>
<dbReference type="EMBL" id="BQNB010009515">
    <property type="protein sequence ID" value="GJS64585.1"/>
    <property type="molecule type" value="Genomic_DNA"/>
</dbReference>
<dbReference type="Proteomes" id="UP001151760">
    <property type="component" value="Unassembled WGS sequence"/>
</dbReference>
<dbReference type="PANTHER" id="PTHR46148">
    <property type="entry name" value="CHROMO DOMAIN-CONTAINING PROTEIN"/>
    <property type="match status" value="1"/>
</dbReference>
<name>A0ABQ4XIA4_9ASTR</name>
<reference evidence="3" key="2">
    <citation type="submission" date="2022-01" db="EMBL/GenBank/DDBJ databases">
        <authorList>
            <person name="Yamashiro T."/>
            <person name="Shiraishi A."/>
            <person name="Satake H."/>
            <person name="Nakayama K."/>
        </authorList>
    </citation>
    <scope>NUCLEOTIDE SEQUENCE</scope>
</reference>